<dbReference type="InterPro" id="IPR029026">
    <property type="entry name" value="tRNA_m1G_MTases_N"/>
</dbReference>
<dbReference type="GO" id="GO:0032259">
    <property type="term" value="P:methylation"/>
    <property type="evidence" value="ECO:0007669"/>
    <property type="project" value="UniProtKB-KW"/>
</dbReference>
<protein>
    <submittedName>
        <fullName evidence="4">23S rRNA (Guanosine-2'-O-)-methyltransferase RlmB</fullName>
        <ecNumber evidence="4">2.1.1.185</ecNumber>
    </submittedName>
</protein>
<dbReference type="AlphaFoldDB" id="A0A645IBU9"/>
<dbReference type="GO" id="GO:0008173">
    <property type="term" value="F:RNA methyltransferase activity"/>
    <property type="evidence" value="ECO:0007669"/>
    <property type="project" value="InterPro"/>
</dbReference>
<evidence type="ECO:0000256" key="2">
    <source>
        <dbReference type="ARBA" id="ARBA00022679"/>
    </source>
</evidence>
<organism evidence="4">
    <name type="scientific">bioreactor metagenome</name>
    <dbReference type="NCBI Taxonomy" id="1076179"/>
    <lineage>
        <taxon>unclassified sequences</taxon>
        <taxon>metagenomes</taxon>
        <taxon>ecological metagenomes</taxon>
    </lineage>
</organism>
<sequence>MREKCDQVVSIPMVGKLNSLNASVAGGILMYEVMKGRILKSDK</sequence>
<dbReference type="EC" id="2.1.1.185" evidence="4"/>
<dbReference type="Pfam" id="PF00588">
    <property type="entry name" value="SpoU_methylase"/>
    <property type="match status" value="1"/>
</dbReference>
<accession>A0A645IBU9</accession>
<dbReference type="GO" id="GO:0005829">
    <property type="term" value="C:cytosol"/>
    <property type="evidence" value="ECO:0007669"/>
    <property type="project" value="TreeGrafter"/>
</dbReference>
<dbReference type="PANTHER" id="PTHR46429:SF1">
    <property type="entry name" value="23S RRNA (GUANOSINE-2'-O-)-METHYLTRANSFERASE RLMB"/>
    <property type="match status" value="1"/>
</dbReference>
<dbReference type="EMBL" id="VSSQ01105915">
    <property type="protein sequence ID" value="MPN45774.1"/>
    <property type="molecule type" value="Genomic_DNA"/>
</dbReference>
<dbReference type="SUPFAM" id="SSF75217">
    <property type="entry name" value="alpha/beta knot"/>
    <property type="match status" value="1"/>
</dbReference>
<dbReference type="InterPro" id="IPR001537">
    <property type="entry name" value="SpoU_MeTrfase"/>
</dbReference>
<evidence type="ECO:0000313" key="4">
    <source>
        <dbReference type="EMBL" id="MPN45774.1"/>
    </source>
</evidence>
<dbReference type="Gene3D" id="3.40.1280.10">
    <property type="match status" value="1"/>
</dbReference>
<evidence type="ECO:0000259" key="3">
    <source>
        <dbReference type="Pfam" id="PF00588"/>
    </source>
</evidence>
<feature type="domain" description="tRNA/rRNA methyltransferase SpoU type" evidence="3">
    <location>
        <begin position="2"/>
        <end position="31"/>
    </location>
</feature>
<name>A0A645IBU9_9ZZZZ</name>
<evidence type="ECO:0000256" key="1">
    <source>
        <dbReference type="ARBA" id="ARBA00022603"/>
    </source>
</evidence>
<dbReference type="GO" id="GO:0006396">
    <property type="term" value="P:RNA processing"/>
    <property type="evidence" value="ECO:0007669"/>
    <property type="project" value="InterPro"/>
</dbReference>
<keyword evidence="1 4" id="KW-0489">Methyltransferase</keyword>
<dbReference type="InterPro" id="IPR029028">
    <property type="entry name" value="Alpha/beta_knot_MTases"/>
</dbReference>
<dbReference type="PANTHER" id="PTHR46429">
    <property type="entry name" value="23S RRNA (GUANOSINE-2'-O-)-METHYLTRANSFERASE RLMB"/>
    <property type="match status" value="1"/>
</dbReference>
<dbReference type="GO" id="GO:0003723">
    <property type="term" value="F:RNA binding"/>
    <property type="evidence" value="ECO:0007669"/>
    <property type="project" value="InterPro"/>
</dbReference>
<keyword evidence="2 4" id="KW-0808">Transferase</keyword>
<dbReference type="InterPro" id="IPR004441">
    <property type="entry name" value="rRNA_MeTrfase_TrmH"/>
</dbReference>
<comment type="caution">
    <text evidence="4">The sequence shown here is derived from an EMBL/GenBank/DDBJ whole genome shotgun (WGS) entry which is preliminary data.</text>
</comment>
<proteinExistence type="predicted"/>
<gene>
    <name evidence="4" type="primary">rlmB_45</name>
    <name evidence="4" type="ORF">SDC9_193346</name>
</gene>
<reference evidence="4" key="1">
    <citation type="submission" date="2019-08" db="EMBL/GenBank/DDBJ databases">
        <authorList>
            <person name="Kucharzyk K."/>
            <person name="Murdoch R.W."/>
            <person name="Higgins S."/>
            <person name="Loffler F."/>
        </authorList>
    </citation>
    <scope>NUCLEOTIDE SEQUENCE</scope>
</reference>